<dbReference type="EMBL" id="CP002831">
    <property type="protein sequence ID" value="AFC26209.1"/>
    <property type="molecule type" value="Genomic_DNA"/>
</dbReference>
<dbReference type="Proteomes" id="UP000007519">
    <property type="component" value="Chromosome"/>
</dbReference>
<dbReference type="KEGG" id="sgn:SGRA_3485"/>
<evidence type="ECO:0000313" key="1">
    <source>
        <dbReference type="EMBL" id="AFC26209.1"/>
    </source>
</evidence>
<reference evidence="1 2" key="1">
    <citation type="journal article" date="2012" name="Stand. Genomic Sci.">
        <title>Complete genome sequencing and analysis of Saprospira grandis str. Lewin, a predatory marine bacterium.</title>
        <authorList>
            <person name="Saw J.H."/>
            <person name="Yuryev A."/>
            <person name="Kanbe M."/>
            <person name="Hou S."/>
            <person name="Young A.G."/>
            <person name="Aizawa S."/>
            <person name="Alam M."/>
        </authorList>
    </citation>
    <scope>NUCLEOTIDE SEQUENCE [LARGE SCALE GENOMIC DNA]</scope>
    <source>
        <strain evidence="1 2">Lewin</strain>
    </source>
</reference>
<dbReference type="STRING" id="984262.SGRA_3485"/>
<gene>
    <name evidence="1" type="ordered locus">SGRA_3485</name>
</gene>
<dbReference type="HOGENOM" id="CLU_3332871_0_0_10"/>
<keyword evidence="2" id="KW-1185">Reference proteome</keyword>
<dbReference type="AlphaFoldDB" id="H6L045"/>
<proteinExistence type="predicted"/>
<protein>
    <submittedName>
        <fullName evidence="1">Uncharacterized protein</fullName>
    </submittedName>
</protein>
<evidence type="ECO:0000313" key="2">
    <source>
        <dbReference type="Proteomes" id="UP000007519"/>
    </source>
</evidence>
<name>H6L045_SAPGL</name>
<organism evidence="1 2">
    <name type="scientific">Saprospira grandis (strain Lewin)</name>
    <dbReference type="NCBI Taxonomy" id="984262"/>
    <lineage>
        <taxon>Bacteria</taxon>
        <taxon>Pseudomonadati</taxon>
        <taxon>Bacteroidota</taxon>
        <taxon>Saprospiria</taxon>
        <taxon>Saprospirales</taxon>
        <taxon>Saprospiraceae</taxon>
        <taxon>Saprospira</taxon>
    </lineage>
</organism>
<accession>H6L045</accession>
<sequence>MTKKELNIVISITEKTLDTAPYSQKEEFPLVDLPSKYS</sequence>